<dbReference type="Pfam" id="PF08281">
    <property type="entry name" value="Sigma70_r4_2"/>
    <property type="match status" value="1"/>
</dbReference>
<dbReference type="PANTHER" id="PTHR43133">
    <property type="entry name" value="RNA POLYMERASE ECF-TYPE SIGMA FACTO"/>
    <property type="match status" value="1"/>
</dbReference>
<name>A0A8J2UCS2_9BACT</name>
<gene>
    <name evidence="7" type="ORF">GCM10011511_24120</name>
</gene>
<sequence length="191" mass="22293">MEKLLHIIAGCAQQDRHSQKMLYDQYYGLCLKIAFRYVNTYEQATEVTHDAFLKMFRNFSRFEVRDKEKVEMLLIGWIRRVVINAAIDYMRREMNNTHSYPIPEHVWEHKDDGQSSDNSVLYKELIALVKDLPPAYRMVFNLHVIEGYSHPEIAKMLGITTGTSKSNLSKARVHLQKALTAENSEKILCQI</sequence>
<evidence type="ECO:0000259" key="6">
    <source>
        <dbReference type="Pfam" id="PF08281"/>
    </source>
</evidence>
<dbReference type="GO" id="GO:0016987">
    <property type="term" value="F:sigma factor activity"/>
    <property type="evidence" value="ECO:0007669"/>
    <property type="project" value="UniProtKB-KW"/>
</dbReference>
<evidence type="ECO:0000313" key="7">
    <source>
        <dbReference type="EMBL" id="GGA99977.1"/>
    </source>
</evidence>
<protein>
    <submittedName>
        <fullName evidence="7">DNA-directed RNA polymerase sigma-70 factor</fullName>
    </submittedName>
</protein>
<evidence type="ECO:0000256" key="2">
    <source>
        <dbReference type="ARBA" id="ARBA00023015"/>
    </source>
</evidence>
<feature type="domain" description="RNA polymerase sigma factor 70 region 4 type 2" evidence="6">
    <location>
        <begin position="124"/>
        <end position="175"/>
    </location>
</feature>
<dbReference type="Proteomes" id="UP000607559">
    <property type="component" value="Unassembled WGS sequence"/>
</dbReference>
<evidence type="ECO:0000256" key="3">
    <source>
        <dbReference type="ARBA" id="ARBA00023082"/>
    </source>
</evidence>
<dbReference type="InterPro" id="IPR013325">
    <property type="entry name" value="RNA_pol_sigma_r2"/>
</dbReference>
<dbReference type="CDD" id="cd06171">
    <property type="entry name" value="Sigma70_r4"/>
    <property type="match status" value="1"/>
</dbReference>
<dbReference type="RefSeq" id="WP_188931827.1">
    <property type="nucleotide sequence ID" value="NZ_BMJC01000002.1"/>
</dbReference>
<dbReference type="AlphaFoldDB" id="A0A8J2UCS2"/>
<dbReference type="EMBL" id="BMJC01000002">
    <property type="protein sequence ID" value="GGA99977.1"/>
    <property type="molecule type" value="Genomic_DNA"/>
</dbReference>
<proteinExistence type="inferred from homology"/>
<evidence type="ECO:0000313" key="8">
    <source>
        <dbReference type="Proteomes" id="UP000607559"/>
    </source>
</evidence>
<dbReference type="InterPro" id="IPR036388">
    <property type="entry name" value="WH-like_DNA-bd_sf"/>
</dbReference>
<dbReference type="GO" id="GO:0000428">
    <property type="term" value="C:DNA-directed RNA polymerase complex"/>
    <property type="evidence" value="ECO:0007669"/>
    <property type="project" value="UniProtKB-KW"/>
</dbReference>
<keyword evidence="8" id="KW-1185">Reference proteome</keyword>
<reference evidence="7" key="1">
    <citation type="journal article" date="2014" name="Int. J. Syst. Evol. Microbiol.">
        <title>Complete genome sequence of Corynebacterium casei LMG S-19264T (=DSM 44701T), isolated from a smear-ripened cheese.</title>
        <authorList>
            <consortium name="US DOE Joint Genome Institute (JGI-PGF)"/>
            <person name="Walter F."/>
            <person name="Albersmeier A."/>
            <person name="Kalinowski J."/>
            <person name="Ruckert C."/>
        </authorList>
    </citation>
    <scope>NUCLEOTIDE SEQUENCE</scope>
    <source>
        <strain evidence="7">CGMCC 1.15448</strain>
    </source>
</reference>
<keyword evidence="2" id="KW-0805">Transcription regulation</keyword>
<dbReference type="SUPFAM" id="SSF88946">
    <property type="entry name" value="Sigma2 domain of RNA polymerase sigma factors"/>
    <property type="match status" value="1"/>
</dbReference>
<comment type="similarity">
    <text evidence="1">Belongs to the sigma-70 factor family. ECF subfamily.</text>
</comment>
<evidence type="ECO:0000259" key="5">
    <source>
        <dbReference type="Pfam" id="PF04542"/>
    </source>
</evidence>
<dbReference type="InterPro" id="IPR013249">
    <property type="entry name" value="RNA_pol_sigma70_r4_t2"/>
</dbReference>
<accession>A0A8J2UCS2</accession>
<dbReference type="InterPro" id="IPR014284">
    <property type="entry name" value="RNA_pol_sigma-70_dom"/>
</dbReference>
<dbReference type="InterPro" id="IPR007627">
    <property type="entry name" value="RNA_pol_sigma70_r2"/>
</dbReference>
<dbReference type="Gene3D" id="1.10.1740.10">
    <property type="match status" value="1"/>
</dbReference>
<reference evidence="7" key="2">
    <citation type="submission" date="2020-09" db="EMBL/GenBank/DDBJ databases">
        <authorList>
            <person name="Sun Q."/>
            <person name="Zhou Y."/>
        </authorList>
    </citation>
    <scope>NUCLEOTIDE SEQUENCE</scope>
    <source>
        <strain evidence="7">CGMCC 1.15448</strain>
    </source>
</reference>
<dbReference type="NCBIfam" id="TIGR02937">
    <property type="entry name" value="sigma70-ECF"/>
    <property type="match status" value="1"/>
</dbReference>
<keyword evidence="7" id="KW-0240">DNA-directed RNA polymerase</keyword>
<dbReference type="Pfam" id="PF04542">
    <property type="entry name" value="Sigma70_r2"/>
    <property type="match status" value="1"/>
</dbReference>
<organism evidence="7 8">
    <name type="scientific">Puia dinghuensis</name>
    <dbReference type="NCBI Taxonomy" id="1792502"/>
    <lineage>
        <taxon>Bacteria</taxon>
        <taxon>Pseudomonadati</taxon>
        <taxon>Bacteroidota</taxon>
        <taxon>Chitinophagia</taxon>
        <taxon>Chitinophagales</taxon>
        <taxon>Chitinophagaceae</taxon>
        <taxon>Puia</taxon>
    </lineage>
</organism>
<dbReference type="SUPFAM" id="SSF88659">
    <property type="entry name" value="Sigma3 and sigma4 domains of RNA polymerase sigma factors"/>
    <property type="match status" value="1"/>
</dbReference>
<dbReference type="GO" id="GO:0003677">
    <property type="term" value="F:DNA binding"/>
    <property type="evidence" value="ECO:0007669"/>
    <property type="project" value="InterPro"/>
</dbReference>
<feature type="domain" description="RNA polymerase sigma-70 region 2" evidence="5">
    <location>
        <begin position="22"/>
        <end position="93"/>
    </location>
</feature>
<dbReference type="PANTHER" id="PTHR43133:SF46">
    <property type="entry name" value="RNA POLYMERASE SIGMA-70 FACTOR ECF SUBFAMILY"/>
    <property type="match status" value="1"/>
</dbReference>
<dbReference type="Gene3D" id="1.10.10.10">
    <property type="entry name" value="Winged helix-like DNA-binding domain superfamily/Winged helix DNA-binding domain"/>
    <property type="match status" value="1"/>
</dbReference>
<evidence type="ECO:0000256" key="4">
    <source>
        <dbReference type="ARBA" id="ARBA00023163"/>
    </source>
</evidence>
<keyword evidence="3" id="KW-0731">Sigma factor</keyword>
<dbReference type="InterPro" id="IPR013324">
    <property type="entry name" value="RNA_pol_sigma_r3/r4-like"/>
</dbReference>
<comment type="caution">
    <text evidence="7">The sequence shown here is derived from an EMBL/GenBank/DDBJ whole genome shotgun (WGS) entry which is preliminary data.</text>
</comment>
<dbReference type="InterPro" id="IPR039425">
    <property type="entry name" value="RNA_pol_sigma-70-like"/>
</dbReference>
<keyword evidence="4" id="KW-0804">Transcription</keyword>
<evidence type="ECO:0000256" key="1">
    <source>
        <dbReference type="ARBA" id="ARBA00010641"/>
    </source>
</evidence>
<dbReference type="GO" id="GO:0006352">
    <property type="term" value="P:DNA-templated transcription initiation"/>
    <property type="evidence" value="ECO:0007669"/>
    <property type="project" value="InterPro"/>
</dbReference>